<keyword evidence="8" id="KW-1015">Disulfide bond</keyword>
<keyword evidence="6" id="KW-0560">Oxidoreductase</keyword>
<evidence type="ECO:0000256" key="3">
    <source>
        <dbReference type="ARBA" id="ARBA00022692"/>
    </source>
</evidence>
<feature type="transmembrane region" description="Helical" evidence="10">
    <location>
        <begin position="116"/>
        <end position="143"/>
    </location>
</feature>
<dbReference type="GO" id="GO:0048038">
    <property type="term" value="F:quinone binding"/>
    <property type="evidence" value="ECO:0007669"/>
    <property type="project" value="UniProtKB-KW"/>
</dbReference>
<reference evidence="13" key="1">
    <citation type="submission" date="2017-09" db="EMBL/GenBank/DDBJ databases">
        <title>Depth-based differentiation of microbial function through sediment-hosted aquifers and enrichment of novel symbionts in the deep terrestrial subsurface.</title>
        <authorList>
            <person name="Probst A.J."/>
            <person name="Ladd B."/>
            <person name="Jarett J.K."/>
            <person name="Geller-Mcgrath D.E."/>
            <person name="Sieber C.M.K."/>
            <person name="Emerson J.B."/>
            <person name="Anantharaman K."/>
            <person name="Thomas B.C."/>
            <person name="Malmstrom R."/>
            <person name="Stieglmeier M."/>
            <person name="Klingl A."/>
            <person name="Woyke T."/>
            <person name="Ryan C.M."/>
            <person name="Banfield J.F."/>
        </authorList>
    </citation>
    <scope>NUCLEOTIDE SEQUENCE [LARGE SCALE GENOMIC DNA]</scope>
</reference>
<dbReference type="GO" id="GO:0016491">
    <property type="term" value="F:oxidoreductase activity"/>
    <property type="evidence" value="ECO:0007669"/>
    <property type="project" value="UniProtKB-KW"/>
</dbReference>
<evidence type="ECO:0000256" key="5">
    <source>
        <dbReference type="ARBA" id="ARBA00022989"/>
    </source>
</evidence>
<evidence type="ECO:0000256" key="8">
    <source>
        <dbReference type="ARBA" id="ARBA00023157"/>
    </source>
</evidence>
<comment type="caution">
    <text evidence="12">The sequence shown here is derived from an EMBL/GenBank/DDBJ whole genome shotgun (WGS) entry which is preliminary data.</text>
</comment>
<protein>
    <recommendedName>
        <fullName evidence="11">Vitamin K epoxide reductase domain-containing protein</fullName>
    </recommendedName>
</protein>
<dbReference type="PANTHER" id="PTHR34573:SF1">
    <property type="entry name" value="VITAMIN K EPOXIDE REDUCTASE DOMAIN-CONTAINING PROTEIN"/>
    <property type="match status" value="1"/>
</dbReference>
<feature type="transmembrane region" description="Helical" evidence="10">
    <location>
        <begin position="224"/>
        <end position="250"/>
    </location>
</feature>
<feature type="transmembrane region" description="Helical" evidence="10">
    <location>
        <begin position="86"/>
        <end position="104"/>
    </location>
</feature>
<dbReference type="EMBL" id="PFWU01000033">
    <property type="protein sequence ID" value="PJA45499.1"/>
    <property type="molecule type" value="Genomic_DNA"/>
</dbReference>
<dbReference type="GO" id="GO:0016020">
    <property type="term" value="C:membrane"/>
    <property type="evidence" value="ECO:0007669"/>
    <property type="project" value="UniProtKB-SubCell"/>
</dbReference>
<feature type="transmembrane region" description="Helical" evidence="10">
    <location>
        <begin position="149"/>
        <end position="176"/>
    </location>
</feature>
<accession>A0A2M7XCB2</accession>
<dbReference type="Pfam" id="PF07884">
    <property type="entry name" value="VKOR"/>
    <property type="match status" value="1"/>
</dbReference>
<comment type="subcellular location">
    <subcellularLocation>
        <location evidence="1">Membrane</location>
        <topology evidence="1">Multi-pass membrane protein</topology>
    </subcellularLocation>
</comment>
<evidence type="ECO:0000256" key="1">
    <source>
        <dbReference type="ARBA" id="ARBA00004141"/>
    </source>
</evidence>
<comment type="similarity">
    <text evidence="2">Belongs to the VKOR family.</text>
</comment>
<dbReference type="Gene3D" id="1.20.1440.130">
    <property type="entry name" value="VKOR domain"/>
    <property type="match status" value="1"/>
</dbReference>
<evidence type="ECO:0000256" key="4">
    <source>
        <dbReference type="ARBA" id="ARBA00022719"/>
    </source>
</evidence>
<evidence type="ECO:0000256" key="9">
    <source>
        <dbReference type="ARBA" id="ARBA00023284"/>
    </source>
</evidence>
<feature type="transmembrane region" description="Helical" evidence="10">
    <location>
        <begin position="51"/>
        <end position="74"/>
    </location>
</feature>
<evidence type="ECO:0000256" key="2">
    <source>
        <dbReference type="ARBA" id="ARBA00006214"/>
    </source>
</evidence>
<dbReference type="Proteomes" id="UP000229385">
    <property type="component" value="Unassembled WGS sequence"/>
</dbReference>
<name>A0A2M7XCB2_9BACT</name>
<keyword evidence="4" id="KW-0874">Quinone</keyword>
<gene>
    <name evidence="12" type="ORF">CO174_02890</name>
</gene>
<evidence type="ECO:0000256" key="10">
    <source>
        <dbReference type="SAM" id="Phobius"/>
    </source>
</evidence>
<evidence type="ECO:0000313" key="12">
    <source>
        <dbReference type="EMBL" id="PJA45499.1"/>
    </source>
</evidence>
<dbReference type="InterPro" id="IPR038354">
    <property type="entry name" value="VKOR_sf"/>
</dbReference>
<feature type="transmembrane region" description="Helical" evidence="10">
    <location>
        <begin position="188"/>
        <end position="212"/>
    </location>
</feature>
<keyword evidence="9" id="KW-0676">Redox-active center</keyword>
<dbReference type="SMART" id="SM00756">
    <property type="entry name" value="VKc"/>
    <property type="match status" value="1"/>
</dbReference>
<keyword evidence="5 10" id="KW-1133">Transmembrane helix</keyword>
<keyword evidence="3 10" id="KW-0812">Transmembrane</keyword>
<dbReference type="InterPro" id="IPR044698">
    <property type="entry name" value="VKOR/LTO1"/>
</dbReference>
<evidence type="ECO:0000256" key="6">
    <source>
        <dbReference type="ARBA" id="ARBA00023002"/>
    </source>
</evidence>
<evidence type="ECO:0000313" key="13">
    <source>
        <dbReference type="Proteomes" id="UP000229385"/>
    </source>
</evidence>
<organism evidence="12 13">
    <name type="scientific">Candidatus Uhrbacteria bacterium CG_4_9_14_3_um_filter_50_9</name>
    <dbReference type="NCBI Taxonomy" id="1975035"/>
    <lineage>
        <taxon>Bacteria</taxon>
        <taxon>Candidatus Uhriibacteriota</taxon>
    </lineage>
</organism>
<sequence>MIEHVLIIFIAFSGFLLATYLYHKKRTKNEHFVCPMKGKCSEVIHSDFSRFLGVPVEILGMIYYAFIAVGYVLVTGLSDLFGWADPFLLIASTLAFFFSVYLTFIQIAALKRLCTWCLLSAAFCTIIFLLAVLGSLEVVLPFLSEHKQIFLILHVLSMSLGLGATTLTVVFFFKFLKDFRISEHESEVLSTISDFIWFAIGIILMTGLALYVPESAVLNRSSQFLVKAFVVGVVIINGSILSFLVAPKLVRISFGQQHHHKDGELIRMRRVAFILGPISIVSWYSAFVLGILPHTAPYTVTQLFFVYLTSLGIVLICSQLWERHLTRTAHRTAS</sequence>
<feature type="transmembrane region" description="Helical" evidence="10">
    <location>
        <begin position="304"/>
        <end position="321"/>
    </location>
</feature>
<keyword evidence="7 10" id="KW-0472">Membrane</keyword>
<feature type="domain" description="Vitamin K epoxide reductase" evidence="11">
    <location>
        <begin position="2"/>
        <end position="135"/>
    </location>
</feature>
<dbReference type="CDD" id="cd12916">
    <property type="entry name" value="VKOR_1"/>
    <property type="match status" value="1"/>
</dbReference>
<evidence type="ECO:0000256" key="7">
    <source>
        <dbReference type="ARBA" id="ARBA00023136"/>
    </source>
</evidence>
<dbReference type="AlphaFoldDB" id="A0A2M7XCB2"/>
<dbReference type="PANTHER" id="PTHR34573">
    <property type="entry name" value="VKC DOMAIN-CONTAINING PROTEIN"/>
    <property type="match status" value="1"/>
</dbReference>
<evidence type="ECO:0000259" key="11">
    <source>
        <dbReference type="SMART" id="SM00756"/>
    </source>
</evidence>
<feature type="transmembrane region" description="Helical" evidence="10">
    <location>
        <begin position="271"/>
        <end position="292"/>
    </location>
</feature>
<feature type="transmembrane region" description="Helical" evidence="10">
    <location>
        <begin position="6"/>
        <end position="22"/>
    </location>
</feature>
<dbReference type="InterPro" id="IPR012932">
    <property type="entry name" value="VKOR"/>
</dbReference>
<proteinExistence type="inferred from homology"/>